<sequence length="116" mass="13578">MRLDFGRPWPHRTRQLRARDTGSTRPSKRPSPPYHLFARPQKVACADSNAYLVDERDASDKKDYKRFWSSLDTDKVQFHQLARAQRPDARSGIVQVTINRDVLELVDDVKRTQWVS</sequence>
<proteinExistence type="predicted"/>
<comment type="caution">
    <text evidence="1">The sequence shown here is derived from an EMBL/GenBank/DDBJ whole genome shotgun (WGS) entry which is preliminary data.</text>
</comment>
<accession>A0ACC0WI98</accession>
<organism evidence="1 2">
    <name type="scientific">Peronosclerospora sorghi</name>
    <dbReference type="NCBI Taxonomy" id="230839"/>
    <lineage>
        <taxon>Eukaryota</taxon>
        <taxon>Sar</taxon>
        <taxon>Stramenopiles</taxon>
        <taxon>Oomycota</taxon>
        <taxon>Peronosporomycetes</taxon>
        <taxon>Peronosporales</taxon>
        <taxon>Peronosporaceae</taxon>
        <taxon>Peronosclerospora</taxon>
    </lineage>
</organism>
<evidence type="ECO:0000313" key="2">
    <source>
        <dbReference type="Proteomes" id="UP001163321"/>
    </source>
</evidence>
<reference evidence="1 2" key="1">
    <citation type="journal article" date="2022" name="bioRxiv">
        <title>The genome of the oomycete Peronosclerospora sorghi, a cosmopolitan pathogen of maize and sorghum, is inflated with dispersed pseudogenes.</title>
        <authorList>
            <person name="Fletcher K."/>
            <person name="Martin F."/>
            <person name="Isakeit T."/>
            <person name="Cavanaugh K."/>
            <person name="Magill C."/>
            <person name="Michelmore R."/>
        </authorList>
    </citation>
    <scope>NUCLEOTIDE SEQUENCE [LARGE SCALE GENOMIC DNA]</scope>
    <source>
        <strain evidence="1">P6</strain>
    </source>
</reference>
<dbReference type="EMBL" id="CM047592">
    <property type="protein sequence ID" value="KAI9917761.1"/>
    <property type="molecule type" value="Genomic_DNA"/>
</dbReference>
<name>A0ACC0WI98_9STRA</name>
<protein>
    <submittedName>
        <fullName evidence="1">Uncharacterized protein</fullName>
    </submittedName>
</protein>
<evidence type="ECO:0000313" key="1">
    <source>
        <dbReference type="EMBL" id="KAI9917761.1"/>
    </source>
</evidence>
<gene>
    <name evidence="1" type="ORF">PsorP6_013351</name>
</gene>
<dbReference type="Proteomes" id="UP001163321">
    <property type="component" value="Chromosome 13"/>
</dbReference>
<keyword evidence="2" id="KW-1185">Reference proteome</keyword>